<evidence type="ECO:0000313" key="2">
    <source>
        <dbReference type="Proteomes" id="UP001153332"/>
    </source>
</evidence>
<proteinExistence type="predicted"/>
<accession>A0ACC2JR42</accession>
<reference evidence="1" key="1">
    <citation type="submission" date="2022-12" db="EMBL/GenBank/DDBJ databases">
        <title>Genome Sequence of Lasiodiplodia mahajangana.</title>
        <authorList>
            <person name="Buettner E."/>
        </authorList>
    </citation>
    <scope>NUCLEOTIDE SEQUENCE</scope>
    <source>
        <strain evidence="1">VT137</strain>
    </source>
</reference>
<organism evidence="1 2">
    <name type="scientific">Lasiodiplodia mahajangana</name>
    <dbReference type="NCBI Taxonomy" id="1108764"/>
    <lineage>
        <taxon>Eukaryota</taxon>
        <taxon>Fungi</taxon>
        <taxon>Dikarya</taxon>
        <taxon>Ascomycota</taxon>
        <taxon>Pezizomycotina</taxon>
        <taxon>Dothideomycetes</taxon>
        <taxon>Dothideomycetes incertae sedis</taxon>
        <taxon>Botryosphaeriales</taxon>
        <taxon>Botryosphaeriaceae</taxon>
        <taxon>Lasiodiplodia</taxon>
    </lineage>
</organism>
<evidence type="ECO:0000313" key="1">
    <source>
        <dbReference type="EMBL" id="KAJ8129886.1"/>
    </source>
</evidence>
<comment type="caution">
    <text evidence="1">The sequence shown here is derived from an EMBL/GenBank/DDBJ whole genome shotgun (WGS) entry which is preliminary data.</text>
</comment>
<protein>
    <submittedName>
        <fullName evidence="1">Uncharacterized protein</fullName>
    </submittedName>
</protein>
<name>A0ACC2JR42_9PEZI</name>
<gene>
    <name evidence="1" type="ORF">O1611_g3744</name>
</gene>
<keyword evidence="2" id="KW-1185">Reference proteome</keyword>
<dbReference type="Proteomes" id="UP001153332">
    <property type="component" value="Unassembled WGS sequence"/>
</dbReference>
<sequence length="94" mass="10316">MSGHEARAFLKWTLGGTPSSTVKRDKQTQAVYFERPKQKGSSSKRSQPVTRQALGSHASGYLPSSTHSQSSYYSKSVRPSDSISQVSVATRPER</sequence>
<dbReference type="EMBL" id="JAPUUL010000634">
    <property type="protein sequence ID" value="KAJ8129886.1"/>
    <property type="molecule type" value="Genomic_DNA"/>
</dbReference>